<dbReference type="AlphaFoldDB" id="J4X0X0"/>
<organism evidence="3 4">
    <name type="scientific">SAR86 cluster bacterium SAR86B</name>
    <dbReference type="NCBI Taxonomy" id="1123867"/>
    <lineage>
        <taxon>Bacteria</taxon>
        <taxon>Pseudomonadati</taxon>
        <taxon>Pseudomonadota</taxon>
        <taxon>Gammaproteobacteria</taxon>
        <taxon>SAR86 cluster</taxon>
    </lineage>
</organism>
<evidence type="ECO:0000313" key="4">
    <source>
        <dbReference type="Proteomes" id="UP000010116"/>
    </source>
</evidence>
<dbReference type="EMBL" id="JH611175">
    <property type="protein sequence ID" value="EJP73235.1"/>
    <property type="molecule type" value="Genomic_DNA"/>
</dbReference>
<accession>J4X0X0</accession>
<dbReference type="Gene3D" id="3.30.300.90">
    <property type="entry name" value="BolA-like"/>
    <property type="match status" value="1"/>
</dbReference>
<name>J4X0X0_9GAMM</name>
<dbReference type="PANTHER" id="PTHR46229">
    <property type="entry name" value="BOLA TRANSCRIPTION REGULATOR"/>
    <property type="match status" value="1"/>
</dbReference>
<dbReference type="PANTHER" id="PTHR46229:SF2">
    <property type="entry name" value="BOLA-LIKE PROTEIN 1"/>
    <property type="match status" value="1"/>
</dbReference>
<dbReference type="PIRSF" id="PIRSF003113">
    <property type="entry name" value="BolA"/>
    <property type="match status" value="1"/>
</dbReference>
<dbReference type="InterPro" id="IPR050961">
    <property type="entry name" value="BolA/IbaG_stress_morph_reg"/>
</dbReference>
<dbReference type="Pfam" id="PF01722">
    <property type="entry name" value="BolA"/>
    <property type="match status" value="1"/>
</dbReference>
<evidence type="ECO:0000256" key="1">
    <source>
        <dbReference type="ARBA" id="ARBA00005578"/>
    </source>
</evidence>
<gene>
    <name evidence="3" type="ORF">NT02SARS_1545</name>
</gene>
<evidence type="ECO:0000313" key="3">
    <source>
        <dbReference type="EMBL" id="EJP73235.1"/>
    </source>
</evidence>
<evidence type="ECO:0000256" key="2">
    <source>
        <dbReference type="RuleBase" id="RU003860"/>
    </source>
</evidence>
<sequence>MNRGPIENKIINSLINSMNVSSLKVLNESFMHNVPKDSESHFKIVIVSNDFKNLSLIQRHKLVYKSLNNIMNNIHALSIQSFSDDEFALNPIILDSPECANKK</sequence>
<proteinExistence type="inferred from homology"/>
<dbReference type="InterPro" id="IPR036065">
    <property type="entry name" value="BolA-like_sf"/>
</dbReference>
<dbReference type="SUPFAM" id="SSF82657">
    <property type="entry name" value="BolA-like"/>
    <property type="match status" value="1"/>
</dbReference>
<protein>
    <submittedName>
        <fullName evidence="3">Protein BolA</fullName>
    </submittedName>
</protein>
<comment type="similarity">
    <text evidence="1 2">Belongs to the BolA/IbaG family.</text>
</comment>
<dbReference type="HOGENOM" id="CLU_109462_3_0_6"/>
<reference evidence="3 4" key="1">
    <citation type="journal article" date="2012" name="ISME J.">
        <title>Genomic insights to SAR86, an abundant and uncultivated marine bacterial lineage.</title>
        <authorList>
            <person name="Dupont C.L."/>
            <person name="Rusch D.B."/>
            <person name="Yooseph S."/>
            <person name="Lombardo M.J."/>
            <person name="Richter R.A."/>
            <person name="Valas R."/>
            <person name="Novotny M."/>
            <person name="Yee-Greenbaum J."/>
            <person name="Selengut J.D."/>
            <person name="Haft D.H."/>
            <person name="Halpern A.L."/>
            <person name="Lasken R.S."/>
            <person name="Nealson K."/>
            <person name="Friedman R."/>
            <person name="Venter J.C."/>
        </authorList>
    </citation>
    <scope>NUCLEOTIDE SEQUENCE [LARGE SCALE GENOMIC DNA]</scope>
</reference>
<dbReference type="InterPro" id="IPR002634">
    <property type="entry name" value="BolA"/>
</dbReference>
<dbReference type="Proteomes" id="UP000010116">
    <property type="component" value="Unassembled WGS sequence"/>
</dbReference>